<organism evidence="2 3">
    <name type="scientific">Reticulomyxa filosa</name>
    <dbReference type="NCBI Taxonomy" id="46433"/>
    <lineage>
        <taxon>Eukaryota</taxon>
        <taxon>Sar</taxon>
        <taxon>Rhizaria</taxon>
        <taxon>Retaria</taxon>
        <taxon>Foraminifera</taxon>
        <taxon>Monothalamids</taxon>
        <taxon>Reticulomyxidae</taxon>
        <taxon>Reticulomyxa</taxon>
    </lineage>
</organism>
<accession>X6LHM5</accession>
<gene>
    <name evidence="2" type="ORF">RFI_36326</name>
</gene>
<proteinExistence type="predicted"/>
<evidence type="ECO:0000313" key="3">
    <source>
        <dbReference type="Proteomes" id="UP000023152"/>
    </source>
</evidence>
<feature type="non-terminal residue" evidence="2">
    <location>
        <position position="1"/>
    </location>
</feature>
<dbReference type="Proteomes" id="UP000023152">
    <property type="component" value="Unassembled WGS sequence"/>
</dbReference>
<reference evidence="2 3" key="1">
    <citation type="journal article" date="2013" name="Curr. Biol.">
        <title>The Genome of the Foraminiferan Reticulomyxa filosa.</title>
        <authorList>
            <person name="Glockner G."/>
            <person name="Hulsmann N."/>
            <person name="Schleicher M."/>
            <person name="Noegel A.A."/>
            <person name="Eichinger L."/>
            <person name="Gallinger C."/>
            <person name="Pawlowski J."/>
            <person name="Sierra R."/>
            <person name="Euteneuer U."/>
            <person name="Pillet L."/>
            <person name="Moustafa A."/>
            <person name="Platzer M."/>
            <person name="Groth M."/>
            <person name="Szafranski K."/>
            <person name="Schliwa M."/>
        </authorList>
    </citation>
    <scope>NUCLEOTIDE SEQUENCE [LARGE SCALE GENOMIC DNA]</scope>
</reference>
<evidence type="ECO:0000256" key="1">
    <source>
        <dbReference type="SAM" id="MobiDB-lite"/>
    </source>
</evidence>
<dbReference type="EMBL" id="ASPP01039194">
    <property type="protein sequence ID" value="ETO01114.1"/>
    <property type="molecule type" value="Genomic_DNA"/>
</dbReference>
<keyword evidence="3" id="KW-1185">Reference proteome</keyword>
<sequence>LSSGLDIVTKSKSPSLDDTTKLLDNLNIVVVDILEKTDFPQNVKNPQSPVTKSTITEISIIKYCKSSFTTITIIKFDKSTITQSTKSQSSNVANPPFLQLQLSNLTNSQSPQSISSLVVKVPKHIVDDIDILCDINLESQYLGGLVLNAPFTSSSHNQSPTQKLLHQEIVPEHQSKKLIQFKDISTRSPTLNQSQSEVSQFASSNIPIQSIQDFAQEQIVNPFQSRHSVIDTEFQAVSMYVPPMAISTSLHFDESSSTYTFTSTPASKSTSTSTSTSNSTSLHMQEYKTSISKLRSSPSLSSSSSLSSQDHKYRITTRQIPLARQQLVQERMYLNNLCLFICNNYICLIYSFDNMKNIFQYFTVVDQLCMDWDIIKQIEQDLWVKVNIVEDKDSNIKKQYQKNII</sequence>
<feature type="compositionally biased region" description="Low complexity" evidence="1">
    <location>
        <begin position="261"/>
        <end position="281"/>
    </location>
</feature>
<comment type="caution">
    <text evidence="2">The sequence shown here is derived from an EMBL/GenBank/DDBJ whole genome shotgun (WGS) entry which is preliminary data.</text>
</comment>
<name>X6LHM5_RETFI</name>
<dbReference type="AlphaFoldDB" id="X6LHM5"/>
<feature type="region of interest" description="Disordered" evidence="1">
    <location>
        <begin position="261"/>
        <end position="282"/>
    </location>
</feature>
<protein>
    <submittedName>
        <fullName evidence="2">Sequence orphan</fullName>
    </submittedName>
</protein>
<evidence type="ECO:0000313" key="2">
    <source>
        <dbReference type="EMBL" id="ETO01114.1"/>
    </source>
</evidence>